<dbReference type="Proteomes" id="UP000694918">
    <property type="component" value="Unplaced"/>
</dbReference>
<dbReference type="AlphaFoldDB" id="A0AAJ6XF42"/>
<evidence type="ECO:0000313" key="3">
    <source>
        <dbReference type="RefSeq" id="XP_011016286.1"/>
    </source>
</evidence>
<evidence type="ECO:0000259" key="1">
    <source>
        <dbReference type="Pfam" id="PF13966"/>
    </source>
</evidence>
<dbReference type="RefSeq" id="XP_011016286.1">
    <property type="nucleotide sequence ID" value="XM_011017984.1"/>
</dbReference>
<sequence>MTSQGHLTSSLEEVGSVFVNYFQQQLGIPTPVLPLDSVVIQSGLCLSSDSQALLLASVSPEEIQKAVFSIGDDKAPGPDGYSSLFFKQAWHIISEDFCSTVQDFFHSGKLLKQINHSIIALVPKSSNVTSPSDFRPISCCNVIYKVIAKILAARLAHALMDIISPYQNAFLGGRFMSDNINLVQELLRVKVASDKANLSLPIFFYATWNDILLLSRGDLPSIRCLLHQLTLFGQISGLVINPQKSSIYFGGVSNAQRIILLSETGFRERFFPFTYLGVPLSPHRLLASQFSPLLQDLELVIQGWIGKNLTYAGRLELLRSVLYGKVHFWLNIFPMPEIVIHSIISTCRNFLWTGDARRHHSALVSWKTLCLRKTEGGLGLFDLKACNRSFLTKQLWNIHLKIDSTWIRWVHHFYLNRDTIWHAQAHQHSSPLWKAIISIRDNLVQHCEYPGESIQLLRSWSSSKGTFVAHAYQFFRPSGPTIPWHRVVWEHWSLAKYSFILWLAVLGKLRTCDRLQFLHVDPTCAFCS</sequence>
<gene>
    <name evidence="3" type="primary">LOC105119798</name>
</gene>
<keyword evidence="2" id="KW-1185">Reference proteome</keyword>
<dbReference type="KEGG" id="peu:105119798"/>
<feature type="domain" description="Reverse transcriptase zinc-binding" evidence="1">
    <location>
        <begin position="468"/>
        <end position="528"/>
    </location>
</feature>
<evidence type="ECO:0000313" key="2">
    <source>
        <dbReference type="Proteomes" id="UP000694918"/>
    </source>
</evidence>
<accession>A0AAJ6XF42</accession>
<reference evidence="3" key="1">
    <citation type="submission" date="2025-08" db="UniProtKB">
        <authorList>
            <consortium name="RefSeq"/>
        </authorList>
    </citation>
    <scope>IDENTIFICATION</scope>
</reference>
<dbReference type="InterPro" id="IPR026960">
    <property type="entry name" value="RVT-Znf"/>
</dbReference>
<name>A0AAJ6XF42_POPEU</name>
<protein>
    <submittedName>
        <fullName evidence="3">Uncharacterized protein LOC105119798</fullName>
    </submittedName>
</protein>
<organism evidence="2 3">
    <name type="scientific">Populus euphratica</name>
    <name type="common">Euphrates poplar</name>
    <dbReference type="NCBI Taxonomy" id="75702"/>
    <lineage>
        <taxon>Eukaryota</taxon>
        <taxon>Viridiplantae</taxon>
        <taxon>Streptophyta</taxon>
        <taxon>Embryophyta</taxon>
        <taxon>Tracheophyta</taxon>
        <taxon>Spermatophyta</taxon>
        <taxon>Magnoliopsida</taxon>
        <taxon>eudicotyledons</taxon>
        <taxon>Gunneridae</taxon>
        <taxon>Pentapetalae</taxon>
        <taxon>rosids</taxon>
        <taxon>fabids</taxon>
        <taxon>Malpighiales</taxon>
        <taxon>Salicaceae</taxon>
        <taxon>Saliceae</taxon>
        <taxon>Populus</taxon>
    </lineage>
</organism>
<dbReference type="PANTHER" id="PTHR33116:SF66">
    <property type="entry name" value="REVERSE TRANSCRIPTASE ZINC-BINDING DOMAIN-CONTAINING PROTEIN"/>
    <property type="match status" value="1"/>
</dbReference>
<dbReference type="GeneID" id="105119798"/>
<dbReference type="Pfam" id="PF13966">
    <property type="entry name" value="zf-RVT"/>
    <property type="match status" value="1"/>
</dbReference>
<proteinExistence type="predicted"/>
<dbReference type="PANTHER" id="PTHR33116">
    <property type="entry name" value="REVERSE TRANSCRIPTASE ZINC-BINDING DOMAIN-CONTAINING PROTEIN-RELATED-RELATED"/>
    <property type="match status" value="1"/>
</dbReference>